<reference evidence="9" key="2">
    <citation type="submission" date="2024-11" db="EMBL/GenBank/DDBJ databases">
        <authorList>
            <person name="Burger M."/>
            <person name="Chory J."/>
        </authorList>
    </citation>
    <scope>NUCLEOTIDE SEQUENCE</scope>
    <source>
        <strain evidence="9">Tecolote</strain>
        <tissue evidence="9">Flower</tissue>
    </source>
</reference>
<dbReference type="InterPro" id="IPR037185">
    <property type="entry name" value="EmrE-like"/>
</dbReference>
<feature type="transmembrane region" description="Helical" evidence="6">
    <location>
        <begin position="364"/>
        <end position="382"/>
    </location>
</feature>
<evidence type="ECO:0000313" key="10">
    <source>
        <dbReference type="Proteomes" id="UP001632038"/>
    </source>
</evidence>
<keyword evidence="4 6" id="KW-1133">Transmembrane helix</keyword>
<name>A0ABD3C7N9_9LAMI</name>
<keyword evidence="5 6" id="KW-0472">Membrane</keyword>
<dbReference type="AlphaFoldDB" id="A0ABD3C7N9"/>
<dbReference type="PANTHER" id="PTHR32322:SF2">
    <property type="entry name" value="EAMA DOMAIN-CONTAINING PROTEIN"/>
    <property type="match status" value="1"/>
</dbReference>
<evidence type="ECO:0000256" key="3">
    <source>
        <dbReference type="ARBA" id="ARBA00022692"/>
    </source>
</evidence>
<evidence type="ECO:0000256" key="6">
    <source>
        <dbReference type="SAM" id="Phobius"/>
    </source>
</evidence>
<dbReference type="GO" id="GO:0016020">
    <property type="term" value="C:membrane"/>
    <property type="evidence" value="ECO:0007669"/>
    <property type="project" value="UniProtKB-SubCell"/>
</dbReference>
<evidence type="ECO:0000256" key="2">
    <source>
        <dbReference type="ARBA" id="ARBA00007635"/>
    </source>
</evidence>
<evidence type="ECO:0000256" key="1">
    <source>
        <dbReference type="ARBA" id="ARBA00004141"/>
    </source>
</evidence>
<evidence type="ECO:0000313" key="9">
    <source>
        <dbReference type="EMBL" id="KAL3625597.1"/>
    </source>
</evidence>
<sequence>MASNCCCCSSYAAAATTSGIIVPSICAAFGSRNRFVITRRKQNVSSQLPSTGIARFRVPRKATEKELGIDSDEIESLSGLDVECVVTPTDDSHNQVSDGSGPSLFELARIALEWGLLISPFFFWGTAMVAMKEVIPKTGPFFVSSFRLIPAGILLIGFAASRGRALPSGINAWLSIAAFALIDASCFQGFLAEGLERTTAGLGSVIIDSQPLTVAILASLFFGESIGYIGAAGLILGVLGLLLLELWMLLAAQSMAIGTVMVRWVSKYSDPVMATGWHMVIGGLPLMAISILNHKPALSSLDELTTPEVLALLYTSIFGSAISYGVYFYNATRGSLTKLSSLTFLTPMFASIFGFIYLDETFTPVQLVGAAITIAAIYMVNYKNEVE</sequence>
<dbReference type="Pfam" id="PF00892">
    <property type="entry name" value="EamA"/>
    <property type="match status" value="2"/>
</dbReference>
<dbReference type="PANTHER" id="PTHR32322">
    <property type="entry name" value="INNER MEMBRANE TRANSPORTER"/>
    <property type="match status" value="1"/>
</dbReference>
<dbReference type="EMBL" id="JAVIJP010000050">
    <property type="protein sequence ID" value="KAL3625597.1"/>
    <property type="molecule type" value="Genomic_DNA"/>
</dbReference>
<dbReference type="InterPro" id="IPR050638">
    <property type="entry name" value="AA-Vitamin_Transporters"/>
</dbReference>
<feature type="domain" description="EamA" evidence="7">
    <location>
        <begin position="116"/>
        <end position="244"/>
    </location>
</feature>
<dbReference type="Proteomes" id="UP001632038">
    <property type="component" value="Unassembled WGS sequence"/>
</dbReference>
<proteinExistence type="inferred from homology"/>
<reference evidence="9" key="1">
    <citation type="journal article" date="2024" name="IScience">
        <title>Strigolactones Initiate the Formation of Haustorium-like Structures in Castilleja.</title>
        <authorList>
            <person name="Buerger M."/>
            <person name="Peterson D."/>
            <person name="Chory J."/>
        </authorList>
    </citation>
    <scope>NUCLEOTIDE SEQUENCE</scope>
    <source>
        <strain evidence="9">Tecolote</strain>
        <tissue evidence="9">Flower</tissue>
    </source>
</reference>
<feature type="transmembrane region" description="Helical" evidence="6">
    <location>
        <begin position="110"/>
        <end position="129"/>
    </location>
</feature>
<feature type="transmembrane region" description="Helical" evidence="6">
    <location>
        <begin position="341"/>
        <end position="358"/>
    </location>
</feature>
<feature type="transmembrane region" description="Helical" evidence="6">
    <location>
        <begin position="141"/>
        <end position="160"/>
    </location>
</feature>
<feature type="transmembrane region" description="Helical" evidence="6">
    <location>
        <begin position="172"/>
        <end position="192"/>
    </location>
</feature>
<keyword evidence="10" id="KW-1185">Reference proteome</keyword>
<accession>A0ABD3C7N9</accession>
<dbReference type="InterPro" id="IPR000620">
    <property type="entry name" value="EamA_dom"/>
</dbReference>
<evidence type="ECO:0000259" key="7">
    <source>
        <dbReference type="Pfam" id="PF00892"/>
    </source>
</evidence>
<keyword evidence="3 6" id="KW-0812">Transmembrane</keyword>
<feature type="transmembrane region" description="Helical" evidence="6">
    <location>
        <begin position="311"/>
        <end position="329"/>
    </location>
</feature>
<comment type="similarity">
    <text evidence="2">Belongs to the drug/metabolite transporter (DMT) superfamily. Plant drug/metabolite exporter (P-DME) (TC 2.A.7.4) family.</text>
</comment>
<evidence type="ECO:0000256" key="5">
    <source>
        <dbReference type="ARBA" id="ARBA00023136"/>
    </source>
</evidence>
<evidence type="ECO:0000313" key="8">
    <source>
        <dbReference type="EMBL" id="KAL3622977.1"/>
    </source>
</evidence>
<feature type="domain" description="EamA" evidence="7">
    <location>
        <begin position="245"/>
        <end position="381"/>
    </location>
</feature>
<feature type="transmembrane region" description="Helical" evidence="6">
    <location>
        <begin position="272"/>
        <end position="291"/>
    </location>
</feature>
<evidence type="ECO:0000256" key="4">
    <source>
        <dbReference type="ARBA" id="ARBA00022989"/>
    </source>
</evidence>
<comment type="caution">
    <text evidence="9">The sequence shown here is derived from an EMBL/GenBank/DDBJ whole genome shotgun (WGS) entry which is preliminary data.</text>
</comment>
<organism evidence="9 10">
    <name type="scientific">Castilleja foliolosa</name>
    <dbReference type="NCBI Taxonomy" id="1961234"/>
    <lineage>
        <taxon>Eukaryota</taxon>
        <taxon>Viridiplantae</taxon>
        <taxon>Streptophyta</taxon>
        <taxon>Embryophyta</taxon>
        <taxon>Tracheophyta</taxon>
        <taxon>Spermatophyta</taxon>
        <taxon>Magnoliopsida</taxon>
        <taxon>eudicotyledons</taxon>
        <taxon>Gunneridae</taxon>
        <taxon>Pentapetalae</taxon>
        <taxon>asterids</taxon>
        <taxon>lamiids</taxon>
        <taxon>Lamiales</taxon>
        <taxon>Orobanchaceae</taxon>
        <taxon>Pedicularideae</taxon>
        <taxon>Castillejinae</taxon>
        <taxon>Castilleja</taxon>
    </lineage>
</organism>
<gene>
    <name evidence="9" type="ORF">CASFOL_030542</name>
    <name evidence="8" type="ORF">CASFOL_031793</name>
</gene>
<dbReference type="SUPFAM" id="SSF103481">
    <property type="entry name" value="Multidrug resistance efflux transporter EmrE"/>
    <property type="match status" value="2"/>
</dbReference>
<feature type="transmembrane region" description="Helical" evidence="6">
    <location>
        <begin position="228"/>
        <end position="251"/>
    </location>
</feature>
<dbReference type="EMBL" id="JAVIJP010000054">
    <property type="protein sequence ID" value="KAL3622977.1"/>
    <property type="molecule type" value="Genomic_DNA"/>
</dbReference>
<protein>
    <recommendedName>
        <fullName evidence="7">EamA domain-containing protein</fullName>
    </recommendedName>
</protein>
<comment type="subcellular location">
    <subcellularLocation>
        <location evidence="1">Membrane</location>
        <topology evidence="1">Multi-pass membrane protein</topology>
    </subcellularLocation>
</comment>